<dbReference type="GO" id="GO:0009097">
    <property type="term" value="P:isoleucine biosynthetic process"/>
    <property type="evidence" value="ECO:0007669"/>
    <property type="project" value="UniProtKB-UniRule"/>
</dbReference>
<comment type="subunit">
    <text evidence="4 8">Dimer of large and small chains.</text>
</comment>
<dbReference type="GO" id="GO:0005829">
    <property type="term" value="C:cytosol"/>
    <property type="evidence" value="ECO:0007669"/>
    <property type="project" value="TreeGrafter"/>
</dbReference>
<evidence type="ECO:0000313" key="11">
    <source>
        <dbReference type="Proteomes" id="UP000184301"/>
    </source>
</evidence>
<comment type="pathway">
    <text evidence="1 8">Amino-acid biosynthesis; L-isoleucine biosynthesis; L-isoleucine from 2-oxobutanoate: step 1/4.</text>
</comment>
<keyword evidence="11" id="KW-1185">Reference proteome</keyword>
<evidence type="ECO:0000256" key="2">
    <source>
        <dbReference type="ARBA" id="ARBA00005025"/>
    </source>
</evidence>
<evidence type="ECO:0000313" key="10">
    <source>
        <dbReference type="EMBL" id="SHJ24775.1"/>
    </source>
</evidence>
<dbReference type="STRING" id="1121950.SAMN02745243_00113"/>
<dbReference type="RefSeq" id="WP_073103706.1">
    <property type="nucleotide sequence ID" value="NZ_FQZY01000005.1"/>
</dbReference>
<comment type="function">
    <text evidence="8">Catalyzes the conversion of 2 pyruvate molecules into acetolactate in the first common step of the biosynthetic pathway of the branched-amino acids such as leucine, isoleucine, and valine.</text>
</comment>
<evidence type="ECO:0000256" key="7">
    <source>
        <dbReference type="ARBA" id="ARBA00048670"/>
    </source>
</evidence>
<dbReference type="InterPro" id="IPR004789">
    <property type="entry name" value="Acetalactate_synth_ssu"/>
</dbReference>
<comment type="catalytic activity">
    <reaction evidence="7 8">
        <text>2 pyruvate + H(+) = (2S)-2-acetolactate + CO2</text>
        <dbReference type="Rhea" id="RHEA:25249"/>
        <dbReference type="ChEBI" id="CHEBI:15361"/>
        <dbReference type="ChEBI" id="CHEBI:15378"/>
        <dbReference type="ChEBI" id="CHEBI:16526"/>
        <dbReference type="ChEBI" id="CHEBI:58476"/>
        <dbReference type="EC" id="2.2.1.6"/>
    </reaction>
</comment>
<dbReference type="GO" id="GO:0009099">
    <property type="term" value="P:L-valine biosynthetic process"/>
    <property type="evidence" value="ECO:0007669"/>
    <property type="project" value="UniProtKB-UniRule"/>
</dbReference>
<dbReference type="Gene3D" id="3.30.70.260">
    <property type="match status" value="1"/>
</dbReference>
<dbReference type="FunFam" id="3.30.70.1150:FF:000001">
    <property type="entry name" value="Acetolactate synthase small subunit"/>
    <property type="match status" value="1"/>
</dbReference>
<dbReference type="EMBL" id="FQZY01000005">
    <property type="protein sequence ID" value="SHJ24775.1"/>
    <property type="molecule type" value="Genomic_DNA"/>
</dbReference>
<dbReference type="NCBIfam" id="NF008864">
    <property type="entry name" value="PRK11895.1"/>
    <property type="match status" value="1"/>
</dbReference>
<dbReference type="UniPathway" id="UPA00049">
    <property type="reaction ID" value="UER00059"/>
</dbReference>
<dbReference type="PANTHER" id="PTHR30239:SF0">
    <property type="entry name" value="ACETOLACTATE SYNTHASE SMALL SUBUNIT 1, CHLOROPLASTIC"/>
    <property type="match status" value="1"/>
</dbReference>
<feature type="domain" description="ACT" evidence="9">
    <location>
        <begin position="5"/>
        <end position="79"/>
    </location>
</feature>
<dbReference type="GO" id="GO:1990610">
    <property type="term" value="F:acetolactate synthase regulator activity"/>
    <property type="evidence" value="ECO:0007669"/>
    <property type="project" value="UniProtKB-UniRule"/>
</dbReference>
<dbReference type="InterPro" id="IPR027271">
    <property type="entry name" value="Acetolactate_synth/TF_NikR_C"/>
</dbReference>
<accession>A0A1M6HRE3</accession>
<dbReference type="AlphaFoldDB" id="A0A1M6HRE3"/>
<evidence type="ECO:0000256" key="1">
    <source>
        <dbReference type="ARBA" id="ARBA00004974"/>
    </source>
</evidence>
<dbReference type="Gene3D" id="3.30.70.1150">
    <property type="entry name" value="ACT-like. Chain A, domain 2"/>
    <property type="match status" value="1"/>
</dbReference>
<dbReference type="Proteomes" id="UP000184301">
    <property type="component" value="Unassembled WGS sequence"/>
</dbReference>
<dbReference type="GO" id="GO:0003984">
    <property type="term" value="F:acetolactate synthase activity"/>
    <property type="evidence" value="ECO:0007669"/>
    <property type="project" value="UniProtKB-UniRule"/>
</dbReference>
<proteinExistence type="inferred from homology"/>
<dbReference type="PROSITE" id="PS51671">
    <property type="entry name" value="ACT"/>
    <property type="match status" value="1"/>
</dbReference>
<sequence length="166" mass="18537">MRRQVYSLIVDNNPGVLSRIAGLFSRRGYSIDSITAGKTADPRFTRITVVSSGDELILSQIEKQVRKLEDVVEIKLLKDDDAVYRELIMVKIRANATQRAEIVSVADIFRAKVVDVEKESLMIELTGNQSKLEAFLNLLDGYEILELARTGITGLARGIKDVTIIE</sequence>
<dbReference type="Pfam" id="PF22629">
    <property type="entry name" value="ACT_AHAS_ss"/>
    <property type="match status" value="1"/>
</dbReference>
<evidence type="ECO:0000256" key="5">
    <source>
        <dbReference type="ARBA" id="ARBA00022605"/>
    </source>
</evidence>
<dbReference type="UniPathway" id="UPA00047">
    <property type="reaction ID" value="UER00055"/>
</dbReference>
<dbReference type="SUPFAM" id="SSF55021">
    <property type="entry name" value="ACT-like"/>
    <property type="match status" value="2"/>
</dbReference>
<evidence type="ECO:0000256" key="4">
    <source>
        <dbReference type="ARBA" id="ARBA00011744"/>
    </source>
</evidence>
<comment type="similarity">
    <text evidence="3 8">Belongs to the acetolactate synthase small subunit family.</text>
</comment>
<organism evidence="10 11">
    <name type="scientific">Hespellia stercorisuis DSM 15480</name>
    <dbReference type="NCBI Taxonomy" id="1121950"/>
    <lineage>
        <taxon>Bacteria</taxon>
        <taxon>Bacillati</taxon>
        <taxon>Bacillota</taxon>
        <taxon>Clostridia</taxon>
        <taxon>Lachnospirales</taxon>
        <taxon>Lachnospiraceae</taxon>
        <taxon>Hespellia</taxon>
    </lineage>
</organism>
<name>A0A1M6HRE3_9FIRM</name>
<evidence type="ECO:0000256" key="6">
    <source>
        <dbReference type="ARBA" id="ARBA00023304"/>
    </source>
</evidence>
<comment type="pathway">
    <text evidence="2 8">Amino-acid biosynthesis; L-valine biosynthesis; L-valine from pyruvate: step 1/4.</text>
</comment>
<evidence type="ECO:0000256" key="8">
    <source>
        <dbReference type="RuleBase" id="RU368092"/>
    </source>
</evidence>
<dbReference type="PANTHER" id="PTHR30239">
    <property type="entry name" value="ACETOLACTATE SYNTHASE SMALL SUBUNIT"/>
    <property type="match status" value="1"/>
</dbReference>
<dbReference type="InterPro" id="IPR045865">
    <property type="entry name" value="ACT-like_dom_sf"/>
</dbReference>
<dbReference type="InterPro" id="IPR002912">
    <property type="entry name" value="ACT_dom"/>
</dbReference>
<keyword evidence="6 8" id="KW-0100">Branched-chain amino acid biosynthesis</keyword>
<keyword evidence="5 8" id="KW-0028">Amino-acid biosynthesis</keyword>
<dbReference type="CDD" id="cd04878">
    <property type="entry name" value="ACT_AHAS"/>
    <property type="match status" value="1"/>
</dbReference>
<dbReference type="NCBIfam" id="TIGR00119">
    <property type="entry name" value="acolac_sm"/>
    <property type="match status" value="1"/>
</dbReference>
<dbReference type="Pfam" id="PF10369">
    <property type="entry name" value="ALS_ss_C"/>
    <property type="match status" value="1"/>
</dbReference>
<reference evidence="10 11" key="1">
    <citation type="submission" date="2016-11" db="EMBL/GenBank/DDBJ databases">
        <authorList>
            <person name="Jaros S."/>
            <person name="Januszkiewicz K."/>
            <person name="Wedrychowicz H."/>
        </authorList>
    </citation>
    <scope>NUCLEOTIDE SEQUENCE [LARGE SCALE GENOMIC DNA]</scope>
    <source>
        <strain evidence="10 11">DSM 15480</strain>
    </source>
</reference>
<dbReference type="InterPro" id="IPR054480">
    <property type="entry name" value="AHAS_small-like_ACT"/>
</dbReference>
<gene>
    <name evidence="10" type="ORF">SAMN02745243_00113</name>
</gene>
<dbReference type="EC" id="2.2.1.6" evidence="8"/>
<keyword evidence="8" id="KW-0808">Transferase</keyword>
<dbReference type="InterPro" id="IPR039557">
    <property type="entry name" value="AHAS_ACT"/>
</dbReference>
<evidence type="ECO:0000259" key="9">
    <source>
        <dbReference type="PROSITE" id="PS51671"/>
    </source>
</evidence>
<evidence type="ECO:0000256" key="3">
    <source>
        <dbReference type="ARBA" id="ARBA00006341"/>
    </source>
</evidence>
<protein>
    <recommendedName>
        <fullName evidence="8">Acetolactate synthase small subunit</fullName>
        <shortName evidence="8">AHAS</shortName>
        <shortName evidence="8">ALS</shortName>
        <ecNumber evidence="8">2.2.1.6</ecNumber>
    </recommendedName>
    <alternativeName>
        <fullName evidence="8">Acetohydroxy-acid synthase small subunit</fullName>
    </alternativeName>
</protein>
<dbReference type="InterPro" id="IPR019455">
    <property type="entry name" value="Acetolactate_synth_ssu_C"/>
</dbReference>
<dbReference type="OrthoDB" id="9787365at2"/>